<dbReference type="InterPro" id="IPR019786">
    <property type="entry name" value="Zinc_finger_PHD-type_CS"/>
</dbReference>
<evidence type="ECO:0000313" key="16">
    <source>
        <dbReference type="EMBL" id="CAD7625345.1"/>
    </source>
</evidence>
<feature type="compositionally biased region" description="Basic residues" evidence="12">
    <location>
        <begin position="57"/>
        <end position="68"/>
    </location>
</feature>
<dbReference type="PANTHER" id="PTHR45975">
    <property type="entry name" value="NUCLEOSOME-REMODELING FACTOR SUBUNIT BPTF"/>
    <property type="match status" value="1"/>
</dbReference>
<dbReference type="SMART" id="SM00571">
    <property type="entry name" value="DDT"/>
    <property type="match status" value="1"/>
</dbReference>
<name>A0A7R9PYU6_9ACAR</name>
<accession>A0A7R9PYU6</accession>
<evidence type="ECO:0000259" key="15">
    <source>
        <dbReference type="PROSITE" id="PS50827"/>
    </source>
</evidence>
<evidence type="ECO:0000256" key="2">
    <source>
        <dbReference type="ARBA" id="ARBA00022723"/>
    </source>
</evidence>
<dbReference type="PRINTS" id="PR00503">
    <property type="entry name" value="BROMODOMAIN"/>
</dbReference>
<evidence type="ECO:0000313" key="17">
    <source>
        <dbReference type="Proteomes" id="UP000759131"/>
    </source>
</evidence>
<evidence type="ECO:0000256" key="11">
    <source>
        <dbReference type="SAM" id="Coils"/>
    </source>
</evidence>
<evidence type="ECO:0000259" key="13">
    <source>
        <dbReference type="PROSITE" id="PS50014"/>
    </source>
</evidence>
<evidence type="ECO:0000259" key="14">
    <source>
        <dbReference type="PROSITE" id="PS50016"/>
    </source>
</evidence>
<keyword evidence="11" id="KW-0175">Coiled coil</keyword>
<feature type="region of interest" description="Disordered" evidence="12">
    <location>
        <begin position="115"/>
        <end position="137"/>
    </location>
</feature>
<keyword evidence="17" id="KW-1185">Reference proteome</keyword>
<feature type="coiled-coil region" evidence="11">
    <location>
        <begin position="1200"/>
        <end position="1234"/>
    </location>
</feature>
<reference evidence="16" key="1">
    <citation type="submission" date="2020-11" db="EMBL/GenBank/DDBJ databases">
        <authorList>
            <person name="Tran Van P."/>
        </authorList>
    </citation>
    <scope>NUCLEOTIDE SEQUENCE</scope>
</reference>
<dbReference type="Gene3D" id="1.20.920.10">
    <property type="entry name" value="Bromodomain-like"/>
    <property type="match status" value="1"/>
</dbReference>
<proteinExistence type="predicted"/>
<feature type="region of interest" description="Disordered" evidence="12">
    <location>
        <begin position="1140"/>
        <end position="1168"/>
    </location>
</feature>
<feature type="region of interest" description="Disordered" evidence="12">
    <location>
        <begin position="1595"/>
        <end position="1614"/>
    </location>
</feature>
<feature type="compositionally biased region" description="Basic and acidic residues" evidence="12">
    <location>
        <begin position="1140"/>
        <end position="1159"/>
    </location>
</feature>
<keyword evidence="2" id="KW-0479">Metal-binding</keyword>
<dbReference type="EMBL" id="CAJPIZ010002989">
    <property type="protein sequence ID" value="CAG2105775.1"/>
    <property type="molecule type" value="Genomic_DNA"/>
</dbReference>
<evidence type="ECO:0000256" key="4">
    <source>
        <dbReference type="ARBA" id="ARBA00022833"/>
    </source>
</evidence>
<feature type="domain" description="DDT" evidence="15">
    <location>
        <begin position="166"/>
        <end position="226"/>
    </location>
</feature>
<evidence type="ECO:0000256" key="6">
    <source>
        <dbReference type="ARBA" id="ARBA00023117"/>
    </source>
</evidence>
<dbReference type="Pfam" id="PF15613">
    <property type="entry name" value="WSD"/>
    <property type="match status" value="1"/>
</dbReference>
<dbReference type="CDD" id="cd05509">
    <property type="entry name" value="Bromo_gcn5_like"/>
    <property type="match status" value="1"/>
</dbReference>
<dbReference type="InterPro" id="IPR018501">
    <property type="entry name" value="DDT_dom"/>
</dbReference>
<dbReference type="PROSITE" id="PS50827">
    <property type="entry name" value="DDT"/>
    <property type="match status" value="1"/>
</dbReference>
<dbReference type="Pfam" id="PF00628">
    <property type="entry name" value="PHD"/>
    <property type="match status" value="1"/>
</dbReference>
<evidence type="ECO:0000256" key="10">
    <source>
        <dbReference type="PROSITE-ProRule" id="PRU00146"/>
    </source>
</evidence>
<dbReference type="InterPro" id="IPR018359">
    <property type="entry name" value="Bromodomain_CS"/>
</dbReference>
<evidence type="ECO:0000256" key="12">
    <source>
        <dbReference type="SAM" id="MobiDB-lite"/>
    </source>
</evidence>
<dbReference type="Gene3D" id="3.30.40.10">
    <property type="entry name" value="Zinc/RING finger domain, C3HC4 (zinc finger)"/>
    <property type="match status" value="1"/>
</dbReference>
<keyword evidence="7" id="KW-0804">Transcription</keyword>
<dbReference type="PANTHER" id="PTHR45975:SF2">
    <property type="entry name" value="NUCLEOSOME-REMODELING FACTOR SUBUNIT BPTF"/>
    <property type="match status" value="1"/>
</dbReference>
<keyword evidence="8" id="KW-0539">Nucleus</keyword>
<dbReference type="InterPro" id="IPR001965">
    <property type="entry name" value="Znf_PHD"/>
</dbReference>
<dbReference type="SMART" id="SM00297">
    <property type="entry name" value="BROMO"/>
    <property type="match status" value="1"/>
</dbReference>
<organism evidence="16">
    <name type="scientific">Medioppia subpectinata</name>
    <dbReference type="NCBI Taxonomy" id="1979941"/>
    <lineage>
        <taxon>Eukaryota</taxon>
        <taxon>Metazoa</taxon>
        <taxon>Ecdysozoa</taxon>
        <taxon>Arthropoda</taxon>
        <taxon>Chelicerata</taxon>
        <taxon>Arachnida</taxon>
        <taxon>Acari</taxon>
        <taxon>Acariformes</taxon>
        <taxon>Sarcoptiformes</taxon>
        <taxon>Oribatida</taxon>
        <taxon>Brachypylina</taxon>
        <taxon>Oppioidea</taxon>
        <taxon>Oppiidae</taxon>
        <taxon>Medioppia</taxon>
    </lineage>
</organism>
<feature type="domain" description="Bromo" evidence="13">
    <location>
        <begin position="1930"/>
        <end position="2000"/>
    </location>
</feature>
<evidence type="ECO:0000256" key="5">
    <source>
        <dbReference type="ARBA" id="ARBA00023015"/>
    </source>
</evidence>
<dbReference type="GO" id="GO:0008270">
    <property type="term" value="F:zinc ion binding"/>
    <property type="evidence" value="ECO:0007669"/>
    <property type="project" value="UniProtKB-KW"/>
</dbReference>
<dbReference type="OrthoDB" id="784962at2759"/>
<feature type="compositionally biased region" description="Low complexity" evidence="12">
    <location>
        <begin position="1687"/>
        <end position="1700"/>
    </location>
</feature>
<dbReference type="InterPro" id="IPR028941">
    <property type="entry name" value="WHIM2_dom"/>
</dbReference>
<dbReference type="EMBL" id="OC857564">
    <property type="protein sequence ID" value="CAD7625345.1"/>
    <property type="molecule type" value="Genomic_DNA"/>
</dbReference>
<dbReference type="InterPro" id="IPR019787">
    <property type="entry name" value="Znf_PHD-finger"/>
</dbReference>
<evidence type="ECO:0008006" key="18">
    <source>
        <dbReference type="Google" id="ProtNLM"/>
    </source>
</evidence>
<dbReference type="InterPro" id="IPR038028">
    <property type="entry name" value="BPTF"/>
</dbReference>
<feature type="compositionally biased region" description="Basic and acidic residues" evidence="12">
    <location>
        <begin position="510"/>
        <end position="524"/>
    </location>
</feature>
<dbReference type="InterPro" id="IPR001487">
    <property type="entry name" value="Bromodomain"/>
</dbReference>
<dbReference type="InterPro" id="IPR011011">
    <property type="entry name" value="Znf_FYVE_PHD"/>
</dbReference>
<keyword evidence="5" id="KW-0805">Transcription regulation</keyword>
<sequence length="2022" mass="229951">MTGRGGRSTRRGRPPKNAESAERLAALKRPRYLYPGANHTELDETSNASNSTNASKYKTRSSGRLKKKKWDDSDESDVYDDDVNDSQSHNESDTYESDDNTHEFTDLDELDEDVDNESAEDGSQSGSPKKRPPFRAPRVKSPVFFEDTEVEELILPDSSEDVLLSNEYLMQAVCVYEVLRHFRNILRLTPFRFEDFCAALMIDEQNGLLSEIHLQLIKALLREDDVSNTWFGPQDLRDSINVYLFFNDYITWPDVLRVYLSADMNTNRVVLNECLTHSEYPFIRADKKLRVLQHLCDQFLTTTPAREDLVNEGIIKHDDHCRVCHKLGDLLCCETCSAVFHLSCLDPPLIEVPNEEWICTVCRGNYVNGVTDCVSEYEKSGFLCRQEPLGWDRHSRKYWFLCRRIIIESEDGSKTWYYSTKAQIEELINCLDAERYELDLCKNIEEIMDDIIRQTEVTEKLTNAVKGLRKSYLEVDNERLTKIQTEREEKKKSEENDEKKVNGIEDESNENEKKESEKESDENPKAGILTRLKTGSIQPKPINLDPLKNKSCNTPNGKDDDTLLILNKDGDLTRVSKKTISASSTLNSILFKLGMEANYKSYQNQFISNTLSLNKHQHSEERDKRRQLSHKFSLTSAADLKWQGAVFGTRNLIIATLRQTILQLEGQISVPFLHQNWPLHRPNWLKAVNMCSNAKDFALALCILESSMKPVLFNPAWLEAMGFTCLHRTTFMEREEHKKVEKRERRDQIEIQENQFRFGVGVRYVLGRIKHQIWKQKGEEYRLTGRGAWLWRSTTRISHELPPKNKPLNVIEIPEPLKESLSQVSTINISKCLAEESEKRYLYPKIYKRCKVLDNLLERRVLMRQIDDNVVKCEPIIKKEVEEQKETTKTTQDDSLISKCYSGFCRSDNGIPNAQKTCYSSVCRLESFKQKEGIKVKKENEQQMDCKPIISSDECLDSDQIADCCQVVSLAKIVKVNGVLQTAKRIGRKHVKGQLPSCPRFTTCKGKRKSILILPQFELKRLSRSGALREVSGFSYTAKTNPSIWPYGQTPRPIFRTSWLYRNQKIESVHGVATQLRVLWANIRWDDLSAKPPPSGANTVTTETEVQTSEILKRRELAPFGIRSEYLVRRIIVPIELPSKPREKSTPIRSGLRERRRPESPQLRGPSVTECWVPEEELELWEIRQFGDKVEKQQQLAKQKALEAQQKENSEKIRKQMEEQLKKQREALHQKRLAEAAAKAATPVTPTSSLTPTNTRFTSIIQNRGMKRIFTSRGITPVVSTTVTPRAPVPNQFATVRTPGGQTFRIPLSVLQGKTPGQQIVIRSSTAVTTPQASTISTQSIRTPTQTYIVRTPTGQTGMRPIILNQIRPTLTQPNVNTTQSPVLQRQVQLPIRFPDGRMQVLQIPLSAIAGNQPIQIAINTQSTTNSPTVLSNSIQIMSSNNNNATTIVTTPQPTSQTPQIRIITSNTSTGGQPVVTKLVQMRPQPQQTVQQISQTPQSIQIQTNQQINQLLTQQLQSGKLQVKLNSSPTVTTLQTTPQRPTIVTQLPQPAIKGQTPIVATVRIESKANQSLTPTVIKTPELIKSSSIVAKPTVSVVPTEPKTPTPQPSTQVLNKDSTPTAAAAINSQQFVLTSEITQEIVRQALMNPNVAPEIQQKLMALQRHHMEQELKDPAIKAKPQPIVTPVTTSRTKSATTSRSTSRYKPRPKPIPIQMTEEQKEESALLATCQSVIKSMLDKIDREDRPKGQSRSAKKQKHKASNAERRQRVNSNKLQTLLFRQTELLKKDIIRRRALLEKNLKIEIQNELNTVFSPNFTNKTMNGSPTKGVNSSTKRKSNFGNNSLVIDEDMDISDEIRPPKQKKARHNSTSPSVSPKKVRSSPGTQKGKGLQNMKSNSLYCICRQPYDSSRFMVGCDICSNWFHVDCVGLTETHKSSWPFLEPVDPKEVPDYHIVIKEPMDLKTVEKRLNDKSYECLAKFIGDITKMLDNCRYYNSRTSPFYACAETLEAFFVAKIKSFREAMK</sequence>
<dbReference type="Pfam" id="PF02791">
    <property type="entry name" value="DDT"/>
    <property type="match status" value="1"/>
</dbReference>
<dbReference type="InterPro" id="IPR036427">
    <property type="entry name" value="Bromodomain-like_sf"/>
</dbReference>
<evidence type="ECO:0000256" key="3">
    <source>
        <dbReference type="ARBA" id="ARBA00022771"/>
    </source>
</evidence>
<feature type="compositionally biased region" description="Acidic residues" evidence="12">
    <location>
        <begin position="72"/>
        <end position="84"/>
    </location>
</feature>
<dbReference type="PROSITE" id="PS50016">
    <property type="entry name" value="ZF_PHD_2"/>
    <property type="match status" value="1"/>
</dbReference>
<dbReference type="Proteomes" id="UP000759131">
    <property type="component" value="Unassembled WGS sequence"/>
</dbReference>
<dbReference type="GO" id="GO:0000978">
    <property type="term" value="F:RNA polymerase II cis-regulatory region sequence-specific DNA binding"/>
    <property type="evidence" value="ECO:0007669"/>
    <property type="project" value="TreeGrafter"/>
</dbReference>
<keyword evidence="3 10" id="KW-0863">Zinc-finger</keyword>
<feature type="compositionally biased region" description="Low complexity" evidence="12">
    <location>
        <begin position="45"/>
        <end position="55"/>
    </location>
</feature>
<feature type="region of interest" description="Disordered" evidence="12">
    <location>
        <begin position="1685"/>
        <end position="1709"/>
    </location>
</feature>
<feature type="compositionally biased region" description="Polar residues" evidence="12">
    <location>
        <begin position="1815"/>
        <end position="1843"/>
    </location>
</feature>
<feature type="compositionally biased region" description="Basic and acidic residues" evidence="12">
    <location>
        <begin position="1737"/>
        <end position="1746"/>
    </location>
</feature>
<comment type="subcellular location">
    <subcellularLocation>
        <location evidence="1">Nucleus</location>
    </subcellularLocation>
</comment>
<dbReference type="Pfam" id="PF00439">
    <property type="entry name" value="Bromodomain"/>
    <property type="match status" value="1"/>
</dbReference>
<feature type="region of interest" description="Disordered" evidence="12">
    <location>
        <begin position="1815"/>
        <end position="1889"/>
    </location>
</feature>
<feature type="region of interest" description="Disordered" evidence="12">
    <location>
        <begin position="1737"/>
        <end position="1768"/>
    </location>
</feature>
<dbReference type="SMART" id="SM00249">
    <property type="entry name" value="PHD"/>
    <property type="match status" value="2"/>
</dbReference>
<dbReference type="PROSITE" id="PS00633">
    <property type="entry name" value="BROMODOMAIN_1"/>
    <property type="match status" value="1"/>
</dbReference>
<evidence type="ECO:0000256" key="9">
    <source>
        <dbReference type="PROSITE-ProRule" id="PRU00035"/>
    </source>
</evidence>
<evidence type="ECO:0000256" key="7">
    <source>
        <dbReference type="ARBA" id="ARBA00023163"/>
    </source>
</evidence>
<dbReference type="SUPFAM" id="SSF47370">
    <property type="entry name" value="Bromodomain"/>
    <property type="match status" value="1"/>
</dbReference>
<gene>
    <name evidence="16" type="ORF">OSB1V03_LOCUS5780</name>
</gene>
<feature type="domain" description="PHD-type" evidence="14">
    <location>
        <begin position="318"/>
        <end position="365"/>
    </location>
</feature>
<evidence type="ECO:0000256" key="8">
    <source>
        <dbReference type="ARBA" id="ARBA00023242"/>
    </source>
</evidence>
<protein>
    <recommendedName>
        <fullName evidence="18">Nucleosome-remodeling factor subunit NURF301</fullName>
    </recommendedName>
</protein>
<dbReference type="InterPro" id="IPR013083">
    <property type="entry name" value="Znf_RING/FYVE/PHD"/>
</dbReference>
<feature type="region of interest" description="Disordered" evidence="12">
    <location>
        <begin position="486"/>
        <end position="555"/>
    </location>
</feature>
<dbReference type="GO" id="GO:0006357">
    <property type="term" value="P:regulation of transcription by RNA polymerase II"/>
    <property type="evidence" value="ECO:0007669"/>
    <property type="project" value="InterPro"/>
</dbReference>
<dbReference type="GO" id="GO:0016589">
    <property type="term" value="C:NURF complex"/>
    <property type="evidence" value="ECO:0007669"/>
    <property type="project" value="InterPro"/>
</dbReference>
<dbReference type="SUPFAM" id="SSF57903">
    <property type="entry name" value="FYVE/PHD zinc finger"/>
    <property type="match status" value="2"/>
</dbReference>
<dbReference type="PROSITE" id="PS01359">
    <property type="entry name" value="ZF_PHD_1"/>
    <property type="match status" value="1"/>
</dbReference>
<keyword evidence="6 9" id="KW-0103">Bromodomain</keyword>
<keyword evidence="4" id="KW-0862">Zinc</keyword>
<evidence type="ECO:0000256" key="1">
    <source>
        <dbReference type="ARBA" id="ARBA00004123"/>
    </source>
</evidence>
<feature type="compositionally biased region" description="Basic and acidic residues" evidence="12">
    <location>
        <begin position="486"/>
        <end position="503"/>
    </location>
</feature>
<dbReference type="PROSITE" id="PS50014">
    <property type="entry name" value="BROMODOMAIN_2"/>
    <property type="match status" value="1"/>
</dbReference>
<dbReference type="CDD" id="cd15559">
    <property type="entry name" value="PHD1_BPTF"/>
    <property type="match status" value="1"/>
</dbReference>
<feature type="region of interest" description="Disordered" evidence="12">
    <location>
        <begin position="1"/>
        <end position="101"/>
    </location>
</feature>